<gene>
    <name evidence="3" type="ORF">C8D91_1788</name>
</gene>
<sequence>MKKTTLLLLAFSLNAYSAKVIFTNNNEEADITGNASIDIQTGDVLVETSAPKLIVGGNAILSVFPNTYQANDNQIISMSYTVAHGENCVGTTNRGSVSNWTMPLNSSDGTHSNSVNVGSTFPIDFTVTCDNKLGAGTVTDTARIVETSGSPAVAPSVTLRVNGSASNTSVTAGSSVALTYSITNNDLPCTFTSTPVNSSWNALNSSSSSTVNFNTVISTSSTFGISCTNSDGLTDSDSRIISITSSAACQSHPPPAGTSEQFGQTYVGVTGQQFGDATSSSANFSIDKNKYVALQVTAPTSLYLRKNSFEQPTANFTPASYTVSLSKCPGDFNVSSNDVGRGRCVVGGQQAGGSTTPVLRWTTKTNPTSTDLALKCVLDPGDTYYLNIIHATTPPYSQTVCSDSTKCGVLFTELIDN</sequence>
<feature type="signal peptide" evidence="1">
    <location>
        <begin position="1"/>
        <end position="17"/>
    </location>
</feature>
<reference evidence="3 4" key="1">
    <citation type="submission" date="2019-03" db="EMBL/GenBank/DDBJ databases">
        <title>Genomic Encyclopedia of Type Strains, Phase IV (KMG-IV): sequencing the most valuable type-strain genomes for metagenomic binning, comparative biology and taxonomic classification.</title>
        <authorList>
            <person name="Goeker M."/>
        </authorList>
    </citation>
    <scope>NUCLEOTIDE SEQUENCE [LARGE SCALE GENOMIC DNA]</scope>
    <source>
        <strain evidence="3 4">DSM 25488</strain>
    </source>
</reference>
<organism evidence="3 4">
    <name type="scientific">Marinicella litoralis</name>
    <dbReference type="NCBI Taxonomy" id="644220"/>
    <lineage>
        <taxon>Bacteria</taxon>
        <taxon>Pseudomonadati</taxon>
        <taxon>Pseudomonadota</taxon>
        <taxon>Gammaproteobacteria</taxon>
        <taxon>Lysobacterales</taxon>
        <taxon>Marinicellaceae</taxon>
        <taxon>Marinicella</taxon>
    </lineage>
</organism>
<evidence type="ECO:0000259" key="2">
    <source>
        <dbReference type="PROSITE" id="PS50835"/>
    </source>
</evidence>
<proteinExistence type="predicted"/>
<dbReference type="PROSITE" id="PS50835">
    <property type="entry name" value="IG_LIKE"/>
    <property type="match status" value="1"/>
</dbReference>
<keyword evidence="1" id="KW-0732">Signal</keyword>
<feature type="chain" id="PRO_5020795687" description="Ig-like domain-containing protein" evidence="1">
    <location>
        <begin position="18"/>
        <end position="417"/>
    </location>
</feature>
<dbReference type="RefSeq" id="WP_099018634.1">
    <property type="nucleotide sequence ID" value="NZ_NIHB01000001.1"/>
</dbReference>
<evidence type="ECO:0000313" key="3">
    <source>
        <dbReference type="EMBL" id="TDR20810.1"/>
    </source>
</evidence>
<evidence type="ECO:0000313" key="4">
    <source>
        <dbReference type="Proteomes" id="UP000295724"/>
    </source>
</evidence>
<keyword evidence="4" id="KW-1185">Reference proteome</keyword>
<dbReference type="Proteomes" id="UP000295724">
    <property type="component" value="Unassembled WGS sequence"/>
</dbReference>
<comment type="caution">
    <text evidence="3">The sequence shown here is derived from an EMBL/GenBank/DDBJ whole genome shotgun (WGS) entry which is preliminary data.</text>
</comment>
<dbReference type="InterPro" id="IPR007110">
    <property type="entry name" value="Ig-like_dom"/>
</dbReference>
<feature type="domain" description="Ig-like" evidence="2">
    <location>
        <begin position="155"/>
        <end position="244"/>
    </location>
</feature>
<dbReference type="AlphaFoldDB" id="A0A4R6XRE2"/>
<name>A0A4R6XRE2_9GAMM</name>
<accession>A0A4R6XRE2</accession>
<dbReference type="EMBL" id="SNZB01000003">
    <property type="protein sequence ID" value="TDR20810.1"/>
    <property type="molecule type" value="Genomic_DNA"/>
</dbReference>
<dbReference type="OrthoDB" id="5769363at2"/>
<evidence type="ECO:0000256" key="1">
    <source>
        <dbReference type="SAM" id="SignalP"/>
    </source>
</evidence>
<protein>
    <recommendedName>
        <fullName evidence="2">Ig-like domain-containing protein</fullName>
    </recommendedName>
</protein>